<accession>A0A9P6WJH9</accession>
<evidence type="ECO:0000256" key="1">
    <source>
        <dbReference type="SAM" id="MobiDB-lite"/>
    </source>
</evidence>
<dbReference type="AlphaFoldDB" id="A0A9P6WJH9"/>
<dbReference type="Proteomes" id="UP000697127">
    <property type="component" value="Unassembled WGS sequence"/>
</dbReference>
<dbReference type="PANTHER" id="PTHR22775:SF3">
    <property type="entry name" value="SORTING NEXIN-13"/>
    <property type="match status" value="1"/>
</dbReference>
<keyword evidence="4" id="KW-1185">Reference proteome</keyword>
<proteinExistence type="predicted"/>
<dbReference type="GO" id="GO:0035091">
    <property type="term" value="F:phosphatidylinositol binding"/>
    <property type="evidence" value="ECO:0007669"/>
    <property type="project" value="TreeGrafter"/>
</dbReference>
<feature type="region of interest" description="Disordered" evidence="1">
    <location>
        <begin position="29"/>
        <end position="50"/>
    </location>
</feature>
<protein>
    <recommendedName>
        <fullName evidence="2">PXA domain-containing protein</fullName>
    </recommendedName>
</protein>
<feature type="domain" description="PXA" evidence="2">
    <location>
        <begin position="93"/>
        <end position="273"/>
    </location>
</feature>
<dbReference type="EMBL" id="PUHW01000169">
    <property type="protein sequence ID" value="KAG0688240.1"/>
    <property type="molecule type" value="Genomic_DNA"/>
</dbReference>
<dbReference type="Pfam" id="PF02194">
    <property type="entry name" value="PXA"/>
    <property type="match status" value="1"/>
</dbReference>
<reference evidence="3" key="1">
    <citation type="submission" date="2020-11" db="EMBL/GenBank/DDBJ databases">
        <title>Kefir isolates.</title>
        <authorList>
            <person name="Marcisauskas S."/>
            <person name="Kim Y."/>
            <person name="Blasche S."/>
        </authorList>
    </citation>
    <scope>NUCLEOTIDE SEQUENCE</scope>
    <source>
        <strain evidence="3">Olga-1</strain>
    </source>
</reference>
<dbReference type="PANTHER" id="PTHR22775">
    <property type="entry name" value="SORTING NEXIN"/>
    <property type="match status" value="1"/>
</dbReference>
<gene>
    <name evidence="3" type="ORF">C6P40_001217</name>
</gene>
<evidence type="ECO:0000259" key="2">
    <source>
        <dbReference type="Pfam" id="PF02194"/>
    </source>
</evidence>
<comment type="caution">
    <text evidence="3">The sequence shown here is derived from an EMBL/GenBank/DDBJ whole genome shotgun (WGS) entry which is preliminary data.</text>
</comment>
<name>A0A9P6WJH9_9ASCO</name>
<evidence type="ECO:0000313" key="3">
    <source>
        <dbReference type="EMBL" id="KAG0688240.1"/>
    </source>
</evidence>
<organism evidence="3 4">
    <name type="scientific">Pichia californica</name>
    <dbReference type="NCBI Taxonomy" id="460514"/>
    <lineage>
        <taxon>Eukaryota</taxon>
        <taxon>Fungi</taxon>
        <taxon>Dikarya</taxon>
        <taxon>Ascomycota</taxon>
        <taxon>Saccharomycotina</taxon>
        <taxon>Pichiomycetes</taxon>
        <taxon>Pichiales</taxon>
        <taxon>Pichiaceae</taxon>
        <taxon>Pichia</taxon>
    </lineage>
</organism>
<sequence length="498" mass="58558">MTKNIDIPNPRTFPLKSIKQRKLGIIKQSSSQSQQQLQQSSQITKTTSTTKSIPTDNLEYLQNLTNRILFDIGKGNKLKKLDKEQSLPPLTSSNNLDIKLYALFSLLLNNFVYGWYRDSLNLGNKNEFTKELIFIFAHICRNLQERINNSKDELIKLLVIDLPYLLTEHVESIDDVWCLLAKDGAIISNEIHQDDYFINEWMARYSDGLNNDENYLTYRRFVIKSIVCLILPHENINSNISREFVTSLLDGIVLKNIIESFCDSFVFWEIIGKISTKLITLKKEKTRSIIKKSKIHIILEFFIIEDKYQVKPDDMLDFSNFIPLISFINLLSMFDLRFPILMSIIQVIFQVMLKIDLIKRFINNTIKRFVFENILNENNLEAIVDLLRHMMFPDDDKFEMKARYIPQNDEELQALYEENLKYFQNFLSSNSKFSKLFISDEDENNKNIIKEKAKYVFSVFKNKRINQVLVRKIIDLLLVKIFPELQIQDAIGTYIIHH</sequence>
<dbReference type="InterPro" id="IPR003114">
    <property type="entry name" value="Phox_assoc"/>
</dbReference>
<evidence type="ECO:0000313" key="4">
    <source>
        <dbReference type="Proteomes" id="UP000697127"/>
    </source>
</evidence>